<name>A0A2A6B3Z3_PRIPA</name>
<organism evidence="1 2">
    <name type="scientific">Pristionchus pacificus</name>
    <name type="common">Parasitic nematode worm</name>
    <dbReference type="NCBI Taxonomy" id="54126"/>
    <lineage>
        <taxon>Eukaryota</taxon>
        <taxon>Metazoa</taxon>
        <taxon>Ecdysozoa</taxon>
        <taxon>Nematoda</taxon>
        <taxon>Chromadorea</taxon>
        <taxon>Rhabditida</taxon>
        <taxon>Rhabditina</taxon>
        <taxon>Diplogasteromorpha</taxon>
        <taxon>Diplogasteroidea</taxon>
        <taxon>Neodiplogasteridae</taxon>
        <taxon>Pristionchus</taxon>
    </lineage>
</organism>
<protein>
    <submittedName>
        <fullName evidence="1">Uncharacterized protein</fullName>
    </submittedName>
</protein>
<dbReference type="EnsemblMetazoa" id="PPA45214.1">
    <property type="protein sequence ID" value="PPA45214.1"/>
    <property type="gene ID" value="WBGene00283583"/>
</dbReference>
<sequence>MDSLASDSTRECRSLASAKGEMTRETIFEFNAKKYFIYHCAAIAAAAKEAELLLLLLKKECSQGSQKKLQQRSLLSTLVGSDADSLERRMMPDHYT</sequence>
<proteinExistence type="predicted"/>
<reference evidence="2" key="1">
    <citation type="journal article" date="2008" name="Nat. Genet.">
        <title>The Pristionchus pacificus genome provides a unique perspective on nematode lifestyle and parasitism.</title>
        <authorList>
            <person name="Dieterich C."/>
            <person name="Clifton S.W."/>
            <person name="Schuster L.N."/>
            <person name="Chinwalla A."/>
            <person name="Delehaunty K."/>
            <person name="Dinkelacker I."/>
            <person name="Fulton L."/>
            <person name="Fulton R."/>
            <person name="Godfrey J."/>
            <person name="Minx P."/>
            <person name="Mitreva M."/>
            <person name="Roeseler W."/>
            <person name="Tian H."/>
            <person name="Witte H."/>
            <person name="Yang S.P."/>
            <person name="Wilson R.K."/>
            <person name="Sommer R.J."/>
        </authorList>
    </citation>
    <scope>NUCLEOTIDE SEQUENCE [LARGE SCALE GENOMIC DNA]</scope>
    <source>
        <strain evidence="2">PS312</strain>
    </source>
</reference>
<evidence type="ECO:0000313" key="2">
    <source>
        <dbReference type="Proteomes" id="UP000005239"/>
    </source>
</evidence>
<evidence type="ECO:0000313" key="1">
    <source>
        <dbReference type="EnsemblMetazoa" id="PPA45214.1"/>
    </source>
</evidence>
<dbReference type="AlphaFoldDB" id="A0A2A6B3Z3"/>
<accession>A0A2A6B3Z3</accession>
<dbReference type="Proteomes" id="UP000005239">
    <property type="component" value="Unassembled WGS sequence"/>
</dbReference>
<accession>A0A8R1V2N8</accession>
<keyword evidence="2" id="KW-1185">Reference proteome</keyword>
<reference evidence="1" key="2">
    <citation type="submission" date="2022-06" db="UniProtKB">
        <authorList>
            <consortium name="EnsemblMetazoa"/>
        </authorList>
    </citation>
    <scope>IDENTIFICATION</scope>
    <source>
        <strain evidence="1">PS312</strain>
    </source>
</reference>
<gene>
    <name evidence="1" type="primary">WBGene00283583</name>
</gene>